<name>A0ABD3HEJ8_9MARC</name>
<dbReference type="InterPro" id="IPR050796">
    <property type="entry name" value="SCF_F-box_component"/>
</dbReference>
<dbReference type="InterPro" id="IPR001810">
    <property type="entry name" value="F-box_dom"/>
</dbReference>
<sequence length="521" mass="59276">MVSRGSSSRKLLRFDECDYHRPWLRLIRLIFQSWTGREMNFVNFRRGLGKWIEEGRDVQLSVDEKKTKKKIYTTHSSNSFLVCDQAYAERASGARKSSNSSFDFPVCLAMTGQSDTELEPSLWQRLPPEMLKMVLGKLPLRSLLLYRSVCSSWKAMIDNAEVVYEGPPKKNVIFYCPETFLYYHELPEGESSRAEPYLLFPNMKRSIWELHKVGFGERHNIPIQKSTLMCADGGLLCFGCFSNQFGPDIFVVYNPLTRRVRVLRLPAPVFPQNPSEHLTFGEVCLVSVLVGLSVDHETGNYKLVVAGIGHEVSRETYLYESSQKKWRNAGPVPGAGGEWKPDRGIRCEGSAYWHLVERDPSGGQIDALLKFDFGQERWQLVKQSIPSPVSRQALGHLHAVAHNGKLLLFRFFEDGYPENAREVHSQLLKIGPEVKLITDTIPFTSLVEDPNTYKPVRVVSEGVTLYVIYEGFSELVWRILAQDAEYQWLPTFAMAGRSDIGMLCGDVGKFFAFTPTLRAHV</sequence>
<dbReference type="InterPro" id="IPR006527">
    <property type="entry name" value="F-box-assoc_dom_typ1"/>
</dbReference>
<dbReference type="Pfam" id="PF00646">
    <property type="entry name" value="F-box"/>
    <property type="match status" value="1"/>
</dbReference>
<dbReference type="Pfam" id="PF07734">
    <property type="entry name" value="FBA_1"/>
    <property type="match status" value="1"/>
</dbReference>
<dbReference type="Gene3D" id="1.20.1280.50">
    <property type="match status" value="1"/>
</dbReference>
<dbReference type="Proteomes" id="UP001633002">
    <property type="component" value="Unassembled WGS sequence"/>
</dbReference>
<dbReference type="PROSITE" id="PS50181">
    <property type="entry name" value="FBOX"/>
    <property type="match status" value="1"/>
</dbReference>
<dbReference type="PANTHER" id="PTHR31672:SF2">
    <property type="entry name" value="F-BOX DOMAIN-CONTAINING PROTEIN"/>
    <property type="match status" value="1"/>
</dbReference>
<keyword evidence="3" id="KW-1185">Reference proteome</keyword>
<reference evidence="2 3" key="1">
    <citation type="submission" date="2024-09" db="EMBL/GenBank/DDBJ databases">
        <title>Chromosome-scale assembly of Riccia sorocarpa.</title>
        <authorList>
            <person name="Paukszto L."/>
        </authorList>
    </citation>
    <scope>NUCLEOTIDE SEQUENCE [LARGE SCALE GENOMIC DNA]</scope>
    <source>
        <strain evidence="2">LP-2024</strain>
        <tissue evidence="2">Aerial parts of the thallus</tissue>
    </source>
</reference>
<evidence type="ECO:0000313" key="2">
    <source>
        <dbReference type="EMBL" id="KAL3689311.1"/>
    </source>
</evidence>
<dbReference type="InterPro" id="IPR036047">
    <property type="entry name" value="F-box-like_dom_sf"/>
</dbReference>
<gene>
    <name evidence="2" type="ORF">R1sor_015620</name>
</gene>
<proteinExistence type="predicted"/>
<accession>A0ABD3HEJ8</accession>
<evidence type="ECO:0000259" key="1">
    <source>
        <dbReference type="PROSITE" id="PS50181"/>
    </source>
</evidence>
<organism evidence="2 3">
    <name type="scientific">Riccia sorocarpa</name>
    <dbReference type="NCBI Taxonomy" id="122646"/>
    <lineage>
        <taxon>Eukaryota</taxon>
        <taxon>Viridiplantae</taxon>
        <taxon>Streptophyta</taxon>
        <taxon>Embryophyta</taxon>
        <taxon>Marchantiophyta</taxon>
        <taxon>Marchantiopsida</taxon>
        <taxon>Marchantiidae</taxon>
        <taxon>Marchantiales</taxon>
        <taxon>Ricciaceae</taxon>
        <taxon>Riccia</taxon>
    </lineage>
</organism>
<comment type="caution">
    <text evidence="2">The sequence shown here is derived from an EMBL/GenBank/DDBJ whole genome shotgun (WGS) entry which is preliminary data.</text>
</comment>
<dbReference type="SMART" id="SM00256">
    <property type="entry name" value="FBOX"/>
    <property type="match status" value="1"/>
</dbReference>
<dbReference type="EMBL" id="JBJQOH010000004">
    <property type="protein sequence ID" value="KAL3689311.1"/>
    <property type="molecule type" value="Genomic_DNA"/>
</dbReference>
<dbReference type="AlphaFoldDB" id="A0ABD3HEJ8"/>
<evidence type="ECO:0000313" key="3">
    <source>
        <dbReference type="Proteomes" id="UP001633002"/>
    </source>
</evidence>
<dbReference type="SUPFAM" id="SSF81383">
    <property type="entry name" value="F-box domain"/>
    <property type="match status" value="1"/>
</dbReference>
<feature type="domain" description="F-box" evidence="1">
    <location>
        <begin position="120"/>
        <end position="167"/>
    </location>
</feature>
<dbReference type="PANTHER" id="PTHR31672">
    <property type="entry name" value="BNACNNG10540D PROTEIN"/>
    <property type="match status" value="1"/>
</dbReference>
<protein>
    <recommendedName>
        <fullName evidence="1">F-box domain-containing protein</fullName>
    </recommendedName>
</protein>